<dbReference type="InterPro" id="IPR011708">
    <property type="entry name" value="DNA_pol3_alpha_NTPase_dom"/>
</dbReference>
<dbReference type="Proteomes" id="UP000230052">
    <property type="component" value="Unassembled WGS sequence"/>
</dbReference>
<dbReference type="EMBL" id="PEWV01000009">
    <property type="protein sequence ID" value="PIU42351.1"/>
    <property type="molecule type" value="Genomic_DNA"/>
</dbReference>
<dbReference type="SUPFAM" id="SSF89550">
    <property type="entry name" value="PHP domain-like"/>
    <property type="match status" value="1"/>
</dbReference>
<evidence type="ECO:0000256" key="5">
    <source>
        <dbReference type="ARBA" id="ARBA00022695"/>
    </source>
</evidence>
<dbReference type="GO" id="GO:0003887">
    <property type="term" value="F:DNA-directed DNA polymerase activity"/>
    <property type="evidence" value="ECO:0007669"/>
    <property type="project" value="UniProtKB-KW"/>
</dbReference>
<reference evidence="10 11" key="1">
    <citation type="submission" date="2017-09" db="EMBL/GenBank/DDBJ databases">
        <title>Depth-based differentiation of microbial function through sediment-hosted aquifers and enrichment of novel symbionts in the deep terrestrial subsurface.</title>
        <authorList>
            <person name="Probst A.J."/>
            <person name="Ladd B."/>
            <person name="Jarett J.K."/>
            <person name="Geller-Mcgrath D.E."/>
            <person name="Sieber C.M."/>
            <person name="Emerson J.B."/>
            <person name="Anantharaman K."/>
            <person name="Thomas B.C."/>
            <person name="Malmstrom R."/>
            <person name="Stieglmeier M."/>
            <person name="Klingl A."/>
            <person name="Woyke T."/>
            <person name="Ryan C.M."/>
            <person name="Banfield J.F."/>
        </authorList>
    </citation>
    <scope>NUCLEOTIDE SEQUENCE [LARGE SCALE GENOMIC DNA]</scope>
    <source>
        <strain evidence="10">CG07_land_8_20_14_0_80_42_15</strain>
    </source>
</reference>
<dbReference type="CDD" id="cd04485">
    <property type="entry name" value="DnaE_OBF"/>
    <property type="match status" value="1"/>
</dbReference>
<evidence type="ECO:0000256" key="8">
    <source>
        <dbReference type="ARBA" id="ARBA00049244"/>
    </source>
</evidence>
<evidence type="ECO:0000256" key="7">
    <source>
        <dbReference type="ARBA" id="ARBA00022932"/>
    </source>
</evidence>
<dbReference type="Pfam" id="PF14579">
    <property type="entry name" value="HHH_6"/>
    <property type="match status" value="1"/>
</dbReference>
<dbReference type="Gene3D" id="3.20.20.140">
    <property type="entry name" value="Metal-dependent hydrolases"/>
    <property type="match status" value="1"/>
</dbReference>
<sequence>MPKHSNFAHLHVHTQYSLLDGACLISPLLDLAVANKMPAIAITDHGNMFGAIEFYQQAMKRGIKPIIGCEIYLAPGSRFEKSSHGVQEASYHLILLVKDETGYKNLMRLVSIGYLEGFYYRPRVDKEVLQQYSSGLIALSACLKGEVPYLIKTGQINQAQTTAGEYNEIFGKGNFYLELQDNRIPEQGKVNKELLNISNNLGIDVVATNDIHYMAKEDARAHEVLLCIQTQTTLDDPNRMKFQTDEFYFKSTEKMQEAFPEVPNAISNSLQIVEKCNLELDFETTHLPHYEPPHGKTREEHLEDLCEKGLKEKYGEITDVVRNRFEKEVAIIKKLGYTSYFLITRDFVHYAKEKGIPVGPGRGSAAGSIVSYALGITNIDPLKYGLLFERFLNPERVTLPDIDIDFCYERRNEVIDYVVSKYSNDNVAQIITFGTMMAKGVIRDVGRVLGMPYAEVDKIAKLIPNDLNITLARAIDTEPELKNLYRTNPQITQLIDISLVLEGLTRHASTHAAGVVISEDALVNHVPLFKTSEGQITTGYPMTSLEKIGLLKMDFLGLRTLTVIDETCKIIKRTQGKDVDVKTILLDDPKTFKMLHNAESIGMFQLESSGMRDLLKKLKPERIEDIIALLALFRPGPIGSGMLDDFIKRKHGQVQIRYDHKVLEPVLKETYGIIVYQEQVMKIAEEVAGFSMAEADRLRRAISKKEPEVLADARRRFVEGAERKGIEKRIADKIFDQIEYFGGYGFNKSHSAAYALISYRTAYLKANYSVEFMTALLTSEKDNIDKIALYIDELERMEIKILPPDVNESFANFTVVGNDIRFGLTAVKNVGAGAVDSIIEARIKGGKFSSIYEFCERVDPRLVNRKVIESLIKCGAFNNFGAYRSQLTAILDKALEVAGGIQKDRSNGQFSFFDTFENQENFKKTFQEIPNIPEWSESQLLSFEKAMLGFYITKHPLARYERIIRGYSTCSVSGLAALRDGREVILGGIISKLRMTTTKKTGEKMAIIGFEDLDGTVEVLVFPSAYPNLAKHIKMDAILFIKGRLNMREEEPKIIASEMVPIDEVREKLTKAVYINLVSTGLEKDILETLKGILAKYPGELPVYLGFLRPDKKVTEILLGADFRVAPAEKLVTDIEELLGQGVIDFRN</sequence>
<evidence type="ECO:0000256" key="2">
    <source>
        <dbReference type="ARBA" id="ARBA00012417"/>
    </source>
</evidence>
<dbReference type="GO" id="GO:0006260">
    <property type="term" value="P:DNA replication"/>
    <property type="evidence" value="ECO:0007669"/>
    <property type="project" value="UniProtKB-KW"/>
</dbReference>
<evidence type="ECO:0000256" key="4">
    <source>
        <dbReference type="ARBA" id="ARBA00022679"/>
    </source>
</evidence>
<dbReference type="Gene3D" id="1.10.10.1600">
    <property type="entry name" value="Bacterial DNA polymerase III alpha subunit, thumb domain"/>
    <property type="match status" value="1"/>
</dbReference>
<dbReference type="CDD" id="cd12113">
    <property type="entry name" value="PHP_PolIIIA_DnaE3"/>
    <property type="match status" value="1"/>
</dbReference>
<dbReference type="NCBIfam" id="TIGR00594">
    <property type="entry name" value="polc"/>
    <property type="match status" value="1"/>
</dbReference>
<proteinExistence type="predicted"/>
<dbReference type="InterPro" id="IPR041931">
    <property type="entry name" value="DNA_pol3_alpha_thumb_dom"/>
</dbReference>
<evidence type="ECO:0000313" key="11">
    <source>
        <dbReference type="Proteomes" id="UP000230052"/>
    </source>
</evidence>
<dbReference type="NCBIfam" id="NF004226">
    <property type="entry name" value="PRK05673.1"/>
    <property type="match status" value="1"/>
</dbReference>
<dbReference type="Pfam" id="PF01336">
    <property type="entry name" value="tRNA_anti-codon"/>
    <property type="match status" value="1"/>
</dbReference>
<evidence type="ECO:0000259" key="9">
    <source>
        <dbReference type="SMART" id="SM00481"/>
    </source>
</evidence>
<dbReference type="GO" id="GO:0008408">
    <property type="term" value="F:3'-5' exonuclease activity"/>
    <property type="evidence" value="ECO:0007669"/>
    <property type="project" value="InterPro"/>
</dbReference>
<keyword evidence="6" id="KW-0235">DNA replication</keyword>
<dbReference type="Pfam" id="PF07733">
    <property type="entry name" value="DNA_pol3_alpha"/>
    <property type="match status" value="1"/>
</dbReference>
<dbReference type="NCBIfam" id="NF005298">
    <property type="entry name" value="PRK06826.1"/>
    <property type="match status" value="1"/>
</dbReference>
<evidence type="ECO:0000256" key="1">
    <source>
        <dbReference type="ARBA" id="ARBA00004496"/>
    </source>
</evidence>
<keyword evidence="4" id="KW-0808">Transferase</keyword>
<accession>A0A2J0KV35</accession>
<dbReference type="Pfam" id="PF02811">
    <property type="entry name" value="PHP"/>
    <property type="match status" value="1"/>
</dbReference>
<comment type="caution">
    <text evidence="10">The sequence shown here is derived from an EMBL/GenBank/DDBJ whole genome shotgun (WGS) entry which is preliminary data.</text>
</comment>
<dbReference type="InterPro" id="IPR004805">
    <property type="entry name" value="DnaE2/DnaE/PolC"/>
</dbReference>
<dbReference type="SMART" id="SM00481">
    <property type="entry name" value="POLIIIAc"/>
    <property type="match status" value="1"/>
</dbReference>
<keyword evidence="5" id="KW-0548">Nucleotidyltransferase</keyword>
<dbReference type="EC" id="2.7.7.7" evidence="2"/>
<comment type="catalytic activity">
    <reaction evidence="8">
        <text>DNA(n) + a 2'-deoxyribonucleoside 5'-triphosphate = DNA(n+1) + diphosphate</text>
        <dbReference type="Rhea" id="RHEA:22508"/>
        <dbReference type="Rhea" id="RHEA-COMP:17339"/>
        <dbReference type="Rhea" id="RHEA-COMP:17340"/>
        <dbReference type="ChEBI" id="CHEBI:33019"/>
        <dbReference type="ChEBI" id="CHEBI:61560"/>
        <dbReference type="ChEBI" id="CHEBI:173112"/>
        <dbReference type="EC" id="2.7.7.7"/>
    </reaction>
</comment>
<dbReference type="InterPro" id="IPR004013">
    <property type="entry name" value="PHP_dom"/>
</dbReference>
<dbReference type="InterPro" id="IPR004365">
    <property type="entry name" value="NA-bd_OB_tRNA"/>
</dbReference>
<dbReference type="GO" id="GO:0005737">
    <property type="term" value="C:cytoplasm"/>
    <property type="evidence" value="ECO:0007669"/>
    <property type="project" value="UniProtKB-SubCell"/>
</dbReference>
<dbReference type="PANTHER" id="PTHR32294:SF0">
    <property type="entry name" value="DNA POLYMERASE III SUBUNIT ALPHA"/>
    <property type="match status" value="1"/>
</dbReference>
<dbReference type="PANTHER" id="PTHR32294">
    <property type="entry name" value="DNA POLYMERASE III SUBUNIT ALPHA"/>
    <property type="match status" value="1"/>
</dbReference>
<keyword evidence="7" id="KW-0239">DNA-directed DNA polymerase</keyword>
<dbReference type="Pfam" id="PF17657">
    <property type="entry name" value="DNA_pol3_finger"/>
    <property type="match status" value="1"/>
</dbReference>
<feature type="domain" description="Polymerase/histidinol phosphatase N-terminal" evidence="9">
    <location>
        <begin position="8"/>
        <end position="75"/>
    </location>
</feature>
<gene>
    <name evidence="10" type="ORF">COS99_00735</name>
</gene>
<dbReference type="GO" id="GO:0003676">
    <property type="term" value="F:nucleic acid binding"/>
    <property type="evidence" value="ECO:0007669"/>
    <property type="project" value="InterPro"/>
</dbReference>
<dbReference type="InterPro" id="IPR003141">
    <property type="entry name" value="Pol/His_phosphatase_N"/>
</dbReference>
<comment type="subcellular location">
    <subcellularLocation>
        <location evidence="1">Cytoplasm</location>
    </subcellularLocation>
</comment>
<dbReference type="InterPro" id="IPR029460">
    <property type="entry name" value="DNAPol_HHH"/>
</dbReference>
<evidence type="ECO:0000313" key="10">
    <source>
        <dbReference type="EMBL" id="PIU42351.1"/>
    </source>
</evidence>
<dbReference type="Gene3D" id="1.10.150.870">
    <property type="match status" value="1"/>
</dbReference>
<dbReference type="InterPro" id="IPR040982">
    <property type="entry name" value="DNA_pol3_finger"/>
</dbReference>
<dbReference type="AlphaFoldDB" id="A0A2J0KV35"/>
<name>A0A2J0KV35_9BACT</name>
<evidence type="ECO:0000256" key="6">
    <source>
        <dbReference type="ARBA" id="ARBA00022705"/>
    </source>
</evidence>
<evidence type="ECO:0000256" key="3">
    <source>
        <dbReference type="ARBA" id="ARBA00019114"/>
    </source>
</evidence>
<dbReference type="InterPro" id="IPR016195">
    <property type="entry name" value="Pol/histidinol_Pase-like"/>
</dbReference>
<organism evidence="10 11">
    <name type="scientific">Candidatus Aquitaenariimonas noxiae</name>
    <dbReference type="NCBI Taxonomy" id="1974741"/>
    <lineage>
        <taxon>Bacteria</taxon>
        <taxon>Pseudomonadati</taxon>
        <taxon>Candidatus Omnitrophota</taxon>
        <taxon>Candidatus Aquitaenariimonas</taxon>
    </lineage>
</organism>
<protein>
    <recommendedName>
        <fullName evidence="3">DNA polymerase III subunit alpha</fullName>
        <ecNumber evidence="2">2.7.7.7</ecNumber>
    </recommendedName>
</protein>